<dbReference type="Proteomes" id="UP000034164">
    <property type="component" value="Unassembled WGS sequence"/>
</dbReference>
<organism evidence="1 2">
    <name type="scientific">[Emmonsia] crescens</name>
    <dbReference type="NCBI Taxonomy" id="73230"/>
    <lineage>
        <taxon>Eukaryota</taxon>
        <taxon>Fungi</taxon>
        <taxon>Dikarya</taxon>
        <taxon>Ascomycota</taxon>
        <taxon>Pezizomycotina</taxon>
        <taxon>Eurotiomycetes</taxon>
        <taxon>Eurotiomycetidae</taxon>
        <taxon>Onygenales</taxon>
        <taxon>Ajellomycetaceae</taxon>
        <taxon>Emergomyces</taxon>
    </lineage>
</organism>
<dbReference type="EMBL" id="LCZI01000922">
    <property type="protein sequence ID" value="KKZ63807.1"/>
    <property type="molecule type" value="Genomic_DNA"/>
</dbReference>
<protein>
    <submittedName>
        <fullName evidence="1">Uncharacterized protein</fullName>
    </submittedName>
</protein>
<evidence type="ECO:0000313" key="2">
    <source>
        <dbReference type="Proteomes" id="UP000034164"/>
    </source>
</evidence>
<name>A0A0G2HZN8_9EURO</name>
<proteinExistence type="predicted"/>
<dbReference type="VEuPathDB" id="FungiDB:EMCG_01911"/>
<comment type="caution">
    <text evidence="1">The sequence shown here is derived from an EMBL/GenBank/DDBJ whole genome shotgun (WGS) entry which is preliminary data.</text>
</comment>
<accession>A0A0G2HZN8</accession>
<evidence type="ECO:0000313" key="1">
    <source>
        <dbReference type="EMBL" id="KKZ63807.1"/>
    </source>
</evidence>
<reference evidence="2" key="1">
    <citation type="journal article" date="2015" name="PLoS Genet.">
        <title>The dynamic genome and transcriptome of the human fungal pathogen Blastomyces and close relative Emmonsia.</title>
        <authorList>
            <person name="Munoz J.F."/>
            <person name="Gauthier G.M."/>
            <person name="Desjardins C.A."/>
            <person name="Gallo J.E."/>
            <person name="Holder J."/>
            <person name="Sullivan T.D."/>
            <person name="Marty A.J."/>
            <person name="Carmen J.C."/>
            <person name="Chen Z."/>
            <person name="Ding L."/>
            <person name="Gujja S."/>
            <person name="Magrini V."/>
            <person name="Misas E."/>
            <person name="Mitreva M."/>
            <person name="Priest M."/>
            <person name="Saif S."/>
            <person name="Whiston E.A."/>
            <person name="Young S."/>
            <person name="Zeng Q."/>
            <person name="Goldman W.E."/>
            <person name="Mardis E.R."/>
            <person name="Taylor J.W."/>
            <person name="McEwen J.G."/>
            <person name="Clay O.K."/>
            <person name="Klein B.S."/>
            <person name="Cuomo C.A."/>
        </authorList>
    </citation>
    <scope>NUCLEOTIDE SEQUENCE [LARGE SCALE GENOMIC DNA]</scope>
    <source>
        <strain evidence="2">UAMH 3008</strain>
    </source>
</reference>
<dbReference type="AlphaFoldDB" id="A0A0G2HZN8"/>
<dbReference type="OrthoDB" id="4188651at2759"/>
<sequence length="205" mass="23352">MTPALTTITNRINKHHQHKVALYVQRNRILRERKAVETALAANNRREDEAFMAEIGRVKAKQRKLYEEQIRLESGLTKGEMLMMVDRASAAAKALGREEGRRRELGRRIRRIERKWRKKAGAIMDTCRVQAKDVVGICWDLGISGAKKRHGNNPTMHCRRPRDTAKVSPLTAVGSDASECPAVPNVKLEFVKKEDKEMSKESPWG</sequence>
<gene>
    <name evidence="1" type="ORF">EMCG_01911</name>
</gene>